<name>A0A1Y6CGK7_9BACT</name>
<evidence type="ECO:0000313" key="4">
    <source>
        <dbReference type="Proteomes" id="UP000192907"/>
    </source>
</evidence>
<gene>
    <name evidence="3" type="ORF">SAMN06296036_1173</name>
</gene>
<dbReference type="InterPro" id="IPR001789">
    <property type="entry name" value="Sig_transdc_resp-reg_receiver"/>
</dbReference>
<dbReference type="SMART" id="SM00448">
    <property type="entry name" value="REC"/>
    <property type="match status" value="1"/>
</dbReference>
<evidence type="ECO:0000256" key="1">
    <source>
        <dbReference type="PROSITE-ProRule" id="PRU00169"/>
    </source>
</evidence>
<dbReference type="InterPro" id="IPR011006">
    <property type="entry name" value="CheY-like_superfamily"/>
</dbReference>
<dbReference type="STRING" id="1513793.SAMN06296036_1173"/>
<dbReference type="AlphaFoldDB" id="A0A1Y6CGK7"/>
<accession>A0A1Y6CGK7</accession>
<feature type="modified residue" description="4-aspartylphosphate" evidence="1">
    <location>
        <position position="55"/>
    </location>
</feature>
<dbReference type="RefSeq" id="WP_132322216.1">
    <property type="nucleotide sequence ID" value="NZ_FWZT01000017.1"/>
</dbReference>
<dbReference type="PROSITE" id="PS50110">
    <property type="entry name" value="RESPONSE_REGULATORY"/>
    <property type="match status" value="1"/>
</dbReference>
<proteinExistence type="predicted"/>
<feature type="domain" description="Response regulatory" evidence="2">
    <location>
        <begin position="4"/>
        <end position="116"/>
    </location>
</feature>
<protein>
    <submittedName>
        <fullName evidence="3">Response regulator receiver domain-containing protein</fullName>
    </submittedName>
</protein>
<evidence type="ECO:0000259" key="2">
    <source>
        <dbReference type="PROSITE" id="PS50110"/>
    </source>
</evidence>
<sequence>MVKRAAIVDDETSIADTLAFVLDHLGIPISIETFNRLDVFHVSQDSLPFDILLLDLNLPGLGSHKISEFLDSLDSQTKIVIMTGDHTFACPSSRIEEVIHKPFDIPNLERLIRSAIADD</sequence>
<dbReference type="EMBL" id="FWZT01000017">
    <property type="protein sequence ID" value="SMF54402.1"/>
    <property type="molecule type" value="Genomic_DNA"/>
</dbReference>
<evidence type="ECO:0000313" key="3">
    <source>
        <dbReference type="EMBL" id="SMF54402.1"/>
    </source>
</evidence>
<keyword evidence="1" id="KW-0597">Phosphoprotein</keyword>
<keyword evidence="4" id="KW-1185">Reference proteome</keyword>
<dbReference type="SUPFAM" id="SSF52172">
    <property type="entry name" value="CheY-like"/>
    <property type="match status" value="1"/>
</dbReference>
<organism evidence="3 4">
    <name type="scientific">Pseudobacteriovorax antillogorgiicola</name>
    <dbReference type="NCBI Taxonomy" id="1513793"/>
    <lineage>
        <taxon>Bacteria</taxon>
        <taxon>Pseudomonadati</taxon>
        <taxon>Bdellovibrionota</taxon>
        <taxon>Oligoflexia</taxon>
        <taxon>Oligoflexales</taxon>
        <taxon>Pseudobacteriovoracaceae</taxon>
        <taxon>Pseudobacteriovorax</taxon>
    </lineage>
</organism>
<reference evidence="4" key="1">
    <citation type="submission" date="2017-04" db="EMBL/GenBank/DDBJ databases">
        <authorList>
            <person name="Varghese N."/>
            <person name="Submissions S."/>
        </authorList>
    </citation>
    <scope>NUCLEOTIDE SEQUENCE [LARGE SCALE GENOMIC DNA]</scope>
    <source>
        <strain evidence="4">RKEM611</strain>
    </source>
</reference>
<dbReference type="GO" id="GO:0000160">
    <property type="term" value="P:phosphorelay signal transduction system"/>
    <property type="evidence" value="ECO:0007669"/>
    <property type="project" value="InterPro"/>
</dbReference>
<dbReference type="Gene3D" id="3.40.50.2300">
    <property type="match status" value="1"/>
</dbReference>
<dbReference type="Proteomes" id="UP000192907">
    <property type="component" value="Unassembled WGS sequence"/>
</dbReference>
<dbReference type="Pfam" id="PF00072">
    <property type="entry name" value="Response_reg"/>
    <property type="match status" value="1"/>
</dbReference>